<protein>
    <submittedName>
        <fullName evidence="2">Uncharacterized protein</fullName>
    </submittedName>
</protein>
<evidence type="ECO:0000313" key="3">
    <source>
        <dbReference type="Proteomes" id="UP001066276"/>
    </source>
</evidence>
<accession>A0AAV7PK60</accession>
<name>A0AAV7PK60_PLEWA</name>
<feature type="region of interest" description="Disordered" evidence="1">
    <location>
        <begin position="58"/>
        <end position="186"/>
    </location>
</feature>
<sequence>MVVKPLSCVELGSPGPRVTLQLWAPKAWEPGILPRPWLQAQAWPRRVFSGAPAAARTSARGSIQSWSPTSGPAVLRSSGPSHGRDPQAAGSVRHFSSGPPSGRSTASRSRRPSMRGLDHSTLLLMGGRFRQPQVPVTAQLPAPRGRSEPRRLRSSPASGSDPLRGASWYRISSGPSASGPVAPTDP</sequence>
<dbReference type="AlphaFoldDB" id="A0AAV7PK60"/>
<reference evidence="2" key="1">
    <citation type="journal article" date="2022" name="bioRxiv">
        <title>Sequencing and chromosome-scale assembly of the giantPleurodeles waltlgenome.</title>
        <authorList>
            <person name="Brown T."/>
            <person name="Elewa A."/>
            <person name="Iarovenko S."/>
            <person name="Subramanian E."/>
            <person name="Araus A.J."/>
            <person name="Petzold A."/>
            <person name="Susuki M."/>
            <person name="Suzuki K.-i.T."/>
            <person name="Hayashi T."/>
            <person name="Toyoda A."/>
            <person name="Oliveira C."/>
            <person name="Osipova E."/>
            <person name="Leigh N.D."/>
            <person name="Simon A."/>
            <person name="Yun M.H."/>
        </authorList>
    </citation>
    <scope>NUCLEOTIDE SEQUENCE</scope>
    <source>
        <strain evidence="2">20211129_DDA</strain>
        <tissue evidence="2">Liver</tissue>
    </source>
</reference>
<organism evidence="2 3">
    <name type="scientific">Pleurodeles waltl</name>
    <name type="common">Iberian ribbed newt</name>
    <dbReference type="NCBI Taxonomy" id="8319"/>
    <lineage>
        <taxon>Eukaryota</taxon>
        <taxon>Metazoa</taxon>
        <taxon>Chordata</taxon>
        <taxon>Craniata</taxon>
        <taxon>Vertebrata</taxon>
        <taxon>Euteleostomi</taxon>
        <taxon>Amphibia</taxon>
        <taxon>Batrachia</taxon>
        <taxon>Caudata</taxon>
        <taxon>Salamandroidea</taxon>
        <taxon>Salamandridae</taxon>
        <taxon>Pleurodelinae</taxon>
        <taxon>Pleurodeles</taxon>
    </lineage>
</organism>
<feature type="compositionally biased region" description="Low complexity" evidence="1">
    <location>
        <begin position="172"/>
        <end position="186"/>
    </location>
</feature>
<dbReference type="Proteomes" id="UP001066276">
    <property type="component" value="Chromosome 7"/>
</dbReference>
<feature type="compositionally biased region" description="Polar residues" evidence="1">
    <location>
        <begin position="59"/>
        <end position="70"/>
    </location>
</feature>
<evidence type="ECO:0000256" key="1">
    <source>
        <dbReference type="SAM" id="MobiDB-lite"/>
    </source>
</evidence>
<feature type="compositionally biased region" description="Polar residues" evidence="1">
    <location>
        <begin position="98"/>
        <end position="107"/>
    </location>
</feature>
<comment type="caution">
    <text evidence="2">The sequence shown here is derived from an EMBL/GenBank/DDBJ whole genome shotgun (WGS) entry which is preliminary data.</text>
</comment>
<proteinExistence type="predicted"/>
<keyword evidence="3" id="KW-1185">Reference proteome</keyword>
<evidence type="ECO:0000313" key="2">
    <source>
        <dbReference type="EMBL" id="KAJ1128691.1"/>
    </source>
</evidence>
<gene>
    <name evidence="2" type="ORF">NDU88_007066</name>
</gene>
<dbReference type="EMBL" id="JANPWB010000011">
    <property type="protein sequence ID" value="KAJ1128691.1"/>
    <property type="molecule type" value="Genomic_DNA"/>
</dbReference>